<sequence>MVVAVSYINHSIESSASPTKVLKTNAGQLKTRVERDIPIQEHEVKADHSEKQ</sequence>
<dbReference type="EMBL" id="KI281026">
    <property type="protein sequence ID" value="ESA16481.1"/>
    <property type="molecule type" value="Genomic_DNA"/>
</dbReference>
<name>U9ULM5_RHIID</name>
<reference evidence="1" key="1">
    <citation type="submission" date="2013-07" db="EMBL/GenBank/DDBJ databases">
        <title>The genome of an arbuscular mycorrhizal fungus provides insights into the evolution of the oldest plant symbiosis.</title>
        <authorList>
            <consortium name="DOE Joint Genome Institute"/>
            <person name="Tisserant E."/>
            <person name="Malbreil M."/>
            <person name="Kuo A."/>
            <person name="Kohler A."/>
            <person name="Symeonidi A."/>
            <person name="Balestrini R."/>
            <person name="Charron P."/>
            <person name="Duensing N."/>
            <person name="Frei-dit-Frey N."/>
            <person name="Gianinazzi-Pearson V."/>
            <person name="Gilbert B."/>
            <person name="Handa Y."/>
            <person name="Hijri M."/>
            <person name="Kaul R."/>
            <person name="Kawaguchi M."/>
            <person name="Krajinski F."/>
            <person name="Lammers P."/>
            <person name="Lapierre D."/>
            <person name="Masclaux F.G."/>
            <person name="Murat C."/>
            <person name="Morin E."/>
            <person name="Ndikumana S."/>
            <person name="Pagni M."/>
            <person name="Petitpierre D."/>
            <person name="Requena N."/>
            <person name="Rosikiewicz P."/>
            <person name="Riley R."/>
            <person name="Saito K."/>
            <person name="San Clemente H."/>
            <person name="Shapiro H."/>
            <person name="van Tuinen D."/>
            <person name="Becard G."/>
            <person name="Bonfante P."/>
            <person name="Paszkowski U."/>
            <person name="Shachar-Hill Y."/>
            <person name="Young J.P."/>
            <person name="Sanders I.R."/>
            <person name="Henrissat B."/>
            <person name="Rensing S.A."/>
            <person name="Grigoriev I.V."/>
            <person name="Corradi N."/>
            <person name="Roux C."/>
            <person name="Martin F."/>
        </authorList>
    </citation>
    <scope>NUCLEOTIDE SEQUENCE</scope>
    <source>
        <strain evidence="1">DAOM 197198</strain>
    </source>
</reference>
<dbReference type="HOGENOM" id="CLU_3088394_0_0_1"/>
<dbReference type="VEuPathDB" id="FungiDB:RhiirFUN_003795"/>
<gene>
    <name evidence="1" type="ORF">GLOINDRAFT_22776</name>
</gene>
<organism evidence="1">
    <name type="scientific">Rhizophagus irregularis (strain DAOM 181602 / DAOM 197198 / MUCL 43194)</name>
    <name type="common">Arbuscular mycorrhizal fungus</name>
    <name type="synonym">Glomus intraradices</name>
    <dbReference type="NCBI Taxonomy" id="747089"/>
    <lineage>
        <taxon>Eukaryota</taxon>
        <taxon>Fungi</taxon>
        <taxon>Fungi incertae sedis</taxon>
        <taxon>Mucoromycota</taxon>
        <taxon>Glomeromycotina</taxon>
        <taxon>Glomeromycetes</taxon>
        <taxon>Glomerales</taxon>
        <taxon>Glomeraceae</taxon>
        <taxon>Rhizophagus</taxon>
    </lineage>
</organism>
<accession>U9ULM5</accession>
<evidence type="ECO:0000313" key="1">
    <source>
        <dbReference type="EMBL" id="ESA16481.1"/>
    </source>
</evidence>
<proteinExistence type="predicted"/>
<dbReference type="AlphaFoldDB" id="U9ULM5"/>
<protein>
    <submittedName>
        <fullName evidence="1">Uncharacterized protein</fullName>
    </submittedName>
</protein>